<accession>A0A8J9Y5Q2</accession>
<evidence type="ECO:0000256" key="5">
    <source>
        <dbReference type="SAM" id="MobiDB-lite"/>
    </source>
</evidence>
<dbReference type="InterPro" id="IPR050951">
    <property type="entry name" value="Retrovirus_Pol_polyprotein"/>
</dbReference>
<evidence type="ECO:0008006" key="8">
    <source>
        <dbReference type="Google" id="ProtNLM"/>
    </source>
</evidence>
<protein>
    <recommendedName>
        <fullName evidence="8">Peptidase A2 domain-containing protein</fullName>
    </recommendedName>
</protein>
<keyword evidence="4" id="KW-0378">Hydrolase</keyword>
<evidence type="ECO:0000313" key="7">
    <source>
        <dbReference type="Proteomes" id="UP000838878"/>
    </source>
</evidence>
<dbReference type="OrthoDB" id="115435at2759"/>
<evidence type="ECO:0000313" key="6">
    <source>
        <dbReference type="EMBL" id="CAH0715736.1"/>
    </source>
</evidence>
<feature type="non-terminal residue" evidence="6">
    <location>
        <position position="604"/>
    </location>
</feature>
<dbReference type="Gene3D" id="2.40.70.10">
    <property type="entry name" value="Acid Proteases"/>
    <property type="match status" value="1"/>
</dbReference>
<evidence type="ECO:0000256" key="2">
    <source>
        <dbReference type="ARBA" id="ARBA00022695"/>
    </source>
</evidence>
<dbReference type="AlphaFoldDB" id="A0A8J9Y5Q2"/>
<dbReference type="InterPro" id="IPR021109">
    <property type="entry name" value="Peptidase_aspartic_dom_sf"/>
</dbReference>
<evidence type="ECO:0000256" key="3">
    <source>
        <dbReference type="ARBA" id="ARBA00022722"/>
    </source>
</evidence>
<keyword evidence="7" id="KW-1185">Reference proteome</keyword>
<evidence type="ECO:0000256" key="4">
    <source>
        <dbReference type="ARBA" id="ARBA00022759"/>
    </source>
</evidence>
<proteinExistence type="predicted"/>
<reference evidence="6" key="1">
    <citation type="submission" date="2021-12" db="EMBL/GenBank/DDBJ databases">
        <authorList>
            <person name="Martin H S."/>
        </authorList>
    </citation>
    <scope>NUCLEOTIDE SEQUENCE</scope>
</reference>
<gene>
    <name evidence="6" type="ORF">BINO364_LOCUS2622</name>
</gene>
<name>A0A8J9Y5Q2_9NEOP</name>
<dbReference type="GO" id="GO:0016779">
    <property type="term" value="F:nucleotidyltransferase activity"/>
    <property type="evidence" value="ECO:0007669"/>
    <property type="project" value="UniProtKB-KW"/>
</dbReference>
<organism evidence="6 7">
    <name type="scientific">Brenthis ino</name>
    <name type="common">lesser marbled fritillary</name>
    <dbReference type="NCBI Taxonomy" id="405034"/>
    <lineage>
        <taxon>Eukaryota</taxon>
        <taxon>Metazoa</taxon>
        <taxon>Ecdysozoa</taxon>
        <taxon>Arthropoda</taxon>
        <taxon>Hexapoda</taxon>
        <taxon>Insecta</taxon>
        <taxon>Pterygota</taxon>
        <taxon>Neoptera</taxon>
        <taxon>Endopterygota</taxon>
        <taxon>Lepidoptera</taxon>
        <taxon>Glossata</taxon>
        <taxon>Ditrysia</taxon>
        <taxon>Papilionoidea</taxon>
        <taxon>Nymphalidae</taxon>
        <taxon>Heliconiinae</taxon>
        <taxon>Argynnini</taxon>
        <taxon>Brenthis</taxon>
    </lineage>
</organism>
<feature type="region of interest" description="Disordered" evidence="5">
    <location>
        <begin position="139"/>
        <end position="173"/>
    </location>
</feature>
<dbReference type="EMBL" id="OV170230">
    <property type="protein sequence ID" value="CAH0715736.1"/>
    <property type="molecule type" value="Genomic_DNA"/>
</dbReference>
<dbReference type="Proteomes" id="UP000838878">
    <property type="component" value="Chromosome 10"/>
</dbReference>
<keyword evidence="2" id="KW-0548">Nucleotidyltransferase</keyword>
<dbReference type="GO" id="GO:0004519">
    <property type="term" value="F:endonuclease activity"/>
    <property type="evidence" value="ECO:0007669"/>
    <property type="project" value="UniProtKB-KW"/>
</dbReference>
<dbReference type="PANTHER" id="PTHR37984:SF5">
    <property type="entry name" value="PROTEIN NYNRIN-LIKE"/>
    <property type="match status" value="1"/>
</dbReference>
<keyword evidence="1" id="KW-0808">Transferase</keyword>
<dbReference type="SUPFAM" id="SSF50630">
    <property type="entry name" value="Acid proteases"/>
    <property type="match status" value="1"/>
</dbReference>
<keyword evidence="4" id="KW-0255">Endonuclease</keyword>
<dbReference type="PANTHER" id="PTHR37984">
    <property type="entry name" value="PROTEIN CBG26694"/>
    <property type="match status" value="1"/>
</dbReference>
<evidence type="ECO:0000256" key="1">
    <source>
        <dbReference type="ARBA" id="ARBA00022679"/>
    </source>
</evidence>
<sequence>MRCSAGNLFDDVITSGDRSEKKNQAKVVHAAGDVVAVVVVAAAADVVAAVDVTVVATSVTVVMAAVVAAATAAAAQVLTSRTRSCNRGRSPSINFENSHNSARSQSRYCDLYIQERHLYNERKRIRELEDELQKKLRDLDSDKLQPLQNKSNKRQHEESVPQTPLEVSPKHVSIKTTPNDKYKVMIKINGNSICCQVDLGSEVTLIRESDAKAIKLTWTSVNSPYLRGLGNIPYLPLGRTFADIELQGLVEKQVEILIVADSLINLPVLLGHSFTERPNLRIIKTDTYLQFDRVDDTLNSKISLRSGVNLKIGLGEMRVLIVKSDEVYNGYVYIRGNIRGCPGNEHYLLPGEYEIVNVNYDLSVHTYNTTIKYGEQLTDVEVRSLKELLHRYKTCFSTGMHDLGFTTVTEMEIHLKDVNPVVYRPYRLSHSERQLPEVQLGINTSVHDVTKRTPTEMLFGRKVNNPSQGILNSISDDIGNGVIKDSLDKIRLEAKDLIKYNQEKNKDRFDLKRKSARKYKEGDLVKIIRTIAGNSGQSKKLEPKCQGPYRIKKILPNDRFVVEDTPLTRKGKRYENVVSIDKISPWLSFSAPVVSSDSSDNDSN</sequence>
<keyword evidence="3" id="KW-0540">Nuclease</keyword>